<dbReference type="PANTHER" id="PTHR23028:SF53">
    <property type="entry name" value="ACYL_TRANSF_3 DOMAIN-CONTAINING PROTEIN"/>
    <property type="match status" value="1"/>
</dbReference>
<dbReference type="PANTHER" id="PTHR23028">
    <property type="entry name" value="ACETYLTRANSFERASE"/>
    <property type="match status" value="1"/>
</dbReference>
<feature type="transmembrane region" description="Helical" evidence="2">
    <location>
        <begin position="38"/>
        <end position="56"/>
    </location>
</feature>
<feature type="transmembrane region" description="Helical" evidence="2">
    <location>
        <begin position="297"/>
        <end position="316"/>
    </location>
</feature>
<feature type="domain" description="SGNH" evidence="4">
    <location>
        <begin position="440"/>
        <end position="673"/>
    </location>
</feature>
<protein>
    <submittedName>
        <fullName evidence="5">SGNH hydrolase domain-containing protein</fullName>
    </submittedName>
</protein>
<keyword evidence="6" id="KW-1185">Reference proteome</keyword>
<keyword evidence="2" id="KW-0472">Membrane</keyword>
<dbReference type="GO" id="GO:0016787">
    <property type="term" value="F:hydrolase activity"/>
    <property type="evidence" value="ECO:0007669"/>
    <property type="project" value="UniProtKB-KW"/>
</dbReference>
<proteinExistence type="predicted"/>
<dbReference type="RefSeq" id="WP_344606380.1">
    <property type="nucleotide sequence ID" value="NZ_BAAAHE010000026.1"/>
</dbReference>
<feature type="transmembrane region" description="Helical" evidence="2">
    <location>
        <begin position="149"/>
        <end position="164"/>
    </location>
</feature>
<comment type="caution">
    <text evidence="5">The sequence shown here is derived from an EMBL/GenBank/DDBJ whole genome shotgun (WGS) entry which is preliminary data.</text>
</comment>
<dbReference type="InterPro" id="IPR002656">
    <property type="entry name" value="Acyl_transf_3_dom"/>
</dbReference>
<evidence type="ECO:0000256" key="1">
    <source>
        <dbReference type="SAM" id="MobiDB-lite"/>
    </source>
</evidence>
<dbReference type="Pfam" id="PF19040">
    <property type="entry name" value="SGNH"/>
    <property type="match status" value="1"/>
</dbReference>
<gene>
    <name evidence="5" type="ORF">GCM10009547_31260</name>
</gene>
<dbReference type="Pfam" id="PF01757">
    <property type="entry name" value="Acyl_transf_3"/>
    <property type="match status" value="1"/>
</dbReference>
<dbReference type="Proteomes" id="UP001500957">
    <property type="component" value="Unassembled WGS sequence"/>
</dbReference>
<feature type="transmembrane region" description="Helical" evidence="2">
    <location>
        <begin position="77"/>
        <end position="96"/>
    </location>
</feature>
<feature type="transmembrane region" description="Helical" evidence="2">
    <location>
        <begin position="322"/>
        <end position="343"/>
    </location>
</feature>
<keyword evidence="5" id="KW-0378">Hydrolase</keyword>
<feature type="transmembrane region" description="Helical" evidence="2">
    <location>
        <begin position="231"/>
        <end position="249"/>
    </location>
</feature>
<evidence type="ECO:0000259" key="4">
    <source>
        <dbReference type="Pfam" id="PF19040"/>
    </source>
</evidence>
<evidence type="ECO:0000313" key="6">
    <source>
        <dbReference type="Proteomes" id="UP001500957"/>
    </source>
</evidence>
<feature type="transmembrane region" description="Helical" evidence="2">
    <location>
        <begin position="12"/>
        <end position="32"/>
    </location>
</feature>
<feature type="domain" description="Acyltransferase 3" evidence="3">
    <location>
        <begin position="11"/>
        <end position="338"/>
    </location>
</feature>
<evidence type="ECO:0000313" key="5">
    <source>
        <dbReference type="EMBL" id="GAA0625705.1"/>
    </source>
</evidence>
<feature type="transmembrane region" description="Helical" evidence="2">
    <location>
        <begin position="355"/>
        <end position="379"/>
    </location>
</feature>
<accession>A0ABN1H0W1</accession>
<reference evidence="5 6" key="1">
    <citation type="journal article" date="2019" name="Int. J. Syst. Evol. Microbiol.">
        <title>The Global Catalogue of Microorganisms (GCM) 10K type strain sequencing project: providing services to taxonomists for standard genome sequencing and annotation.</title>
        <authorList>
            <consortium name="The Broad Institute Genomics Platform"/>
            <consortium name="The Broad Institute Genome Sequencing Center for Infectious Disease"/>
            <person name="Wu L."/>
            <person name="Ma J."/>
        </authorList>
    </citation>
    <scope>NUCLEOTIDE SEQUENCE [LARGE SCALE GENOMIC DNA]</scope>
    <source>
        <strain evidence="5 6">JCM 10671</strain>
    </source>
</reference>
<keyword evidence="2" id="KW-1133">Transmembrane helix</keyword>
<evidence type="ECO:0000259" key="3">
    <source>
        <dbReference type="Pfam" id="PF01757"/>
    </source>
</evidence>
<feature type="transmembrane region" description="Helical" evidence="2">
    <location>
        <begin position="207"/>
        <end position="224"/>
    </location>
</feature>
<name>A0ABN1H0W1_9ACTN</name>
<dbReference type="EMBL" id="BAAAHE010000026">
    <property type="protein sequence ID" value="GAA0625705.1"/>
    <property type="molecule type" value="Genomic_DNA"/>
</dbReference>
<evidence type="ECO:0000256" key="2">
    <source>
        <dbReference type="SAM" id="Phobius"/>
    </source>
</evidence>
<sequence length="746" mass="79477">MFASERSFRPDIEGLRAVAVLLVLCYHADLLWMTGGFVGVDVFFVISGFLITRLLFESQRKHGRVQLVEFYVRRMKRLLPAAALVTLCVLVAARLWSNSLHAEDISTDAVFSALYVMNFHLAAEGEDYLRSDNAASPLTHYWSLSIEEQFYIGLPMLVLALVLVNRTYRRVALIGALCLVVAVSLLRSITMTPDNAVDAYYSLSTRAWEFGVGGLIALFAPAMLKVPRAAAVAASWAGLAMIGAAGFLFDDRTAFPGSAALLPVLGAGLVIAGGARRHTAGAEALLGTTPAQWVGKLSYSLYLWHWPVLVFLPLAVDKPLTTQWTLVAVAISVGLSVVSFVLVERPIRRLSLRKPIWLAPGLGLSAATALAAVVFAATLPALNGTGEPAEAAPVTTAAGKSQATTVTAALEAGLGVERVPSNLTPRLEKAESDNDYANGCHLDFRTVAHPANCAFGKTDAPAARTMVLLGDSHAAQWFAPLNDLATARGWKLLQRTKSACPVAAVTPHSEVLRRAYTECPTWRKERVEEIVKLKPALVVVGQANLNVGVKEKDAEWAKATVDTLTALRASGALVVVLGDNPTAPHDPVDCVADNLKDVRRCAYSRDAGYKATATRATTLASALRTAGFDLLPTTDWICAREKCPAIVGNMLVYRDDNHITKTFSKWLAPLLEPIVVYAEARSPVAAPAPTPTPAPSPTPAPETPASTPAPETPAPTPVPETPAPPPPTPTPVPTIESDVPAGGSSD</sequence>
<dbReference type="InterPro" id="IPR043968">
    <property type="entry name" value="SGNH"/>
</dbReference>
<dbReference type="PRINTS" id="PR01217">
    <property type="entry name" value="PRICHEXTENSN"/>
</dbReference>
<dbReference type="InterPro" id="IPR050879">
    <property type="entry name" value="Acyltransferase_3"/>
</dbReference>
<organism evidence="5 6">
    <name type="scientific">Sporichthya brevicatena</name>
    <dbReference type="NCBI Taxonomy" id="171442"/>
    <lineage>
        <taxon>Bacteria</taxon>
        <taxon>Bacillati</taxon>
        <taxon>Actinomycetota</taxon>
        <taxon>Actinomycetes</taxon>
        <taxon>Sporichthyales</taxon>
        <taxon>Sporichthyaceae</taxon>
        <taxon>Sporichthya</taxon>
    </lineage>
</organism>
<keyword evidence="2" id="KW-0812">Transmembrane</keyword>
<feature type="transmembrane region" description="Helical" evidence="2">
    <location>
        <begin position="255"/>
        <end position="276"/>
    </location>
</feature>
<feature type="compositionally biased region" description="Pro residues" evidence="1">
    <location>
        <begin position="710"/>
        <end position="732"/>
    </location>
</feature>
<feature type="compositionally biased region" description="Pro residues" evidence="1">
    <location>
        <begin position="686"/>
        <end position="702"/>
    </location>
</feature>
<feature type="region of interest" description="Disordered" evidence="1">
    <location>
        <begin position="685"/>
        <end position="746"/>
    </location>
</feature>
<feature type="transmembrane region" description="Helical" evidence="2">
    <location>
        <begin position="171"/>
        <end position="187"/>
    </location>
</feature>